<reference evidence="2 3" key="1">
    <citation type="submission" date="2023-07" db="EMBL/GenBank/DDBJ databases">
        <title>Paenibacillus sp. JX-17 nov. isolated from soil.</title>
        <authorList>
            <person name="Wan Y."/>
            <person name="Liu B."/>
        </authorList>
    </citation>
    <scope>NUCLEOTIDE SEQUENCE [LARGE SCALE GENOMIC DNA]</scope>
    <source>
        <strain evidence="2 3">JX-17</strain>
    </source>
</reference>
<evidence type="ECO:0000313" key="2">
    <source>
        <dbReference type="EMBL" id="MDO7906758.1"/>
    </source>
</evidence>
<accession>A0ABT9CDV7</accession>
<dbReference type="EMBL" id="JAUQTB010000004">
    <property type="protein sequence ID" value="MDO7906758.1"/>
    <property type="molecule type" value="Genomic_DNA"/>
</dbReference>
<name>A0ABT9CDV7_9BACL</name>
<feature type="transmembrane region" description="Helical" evidence="1">
    <location>
        <begin position="175"/>
        <end position="192"/>
    </location>
</feature>
<feature type="transmembrane region" description="Helical" evidence="1">
    <location>
        <begin position="146"/>
        <end position="168"/>
    </location>
</feature>
<comment type="caution">
    <text evidence="2">The sequence shown here is derived from an EMBL/GenBank/DDBJ whole genome shotgun (WGS) entry which is preliminary data.</text>
</comment>
<keyword evidence="1" id="KW-0472">Membrane</keyword>
<feature type="transmembrane region" description="Helical" evidence="1">
    <location>
        <begin position="63"/>
        <end position="82"/>
    </location>
</feature>
<dbReference type="Proteomes" id="UP001240171">
    <property type="component" value="Unassembled WGS sequence"/>
</dbReference>
<dbReference type="RefSeq" id="WP_305023956.1">
    <property type="nucleotide sequence ID" value="NZ_JAUQTB010000004.1"/>
</dbReference>
<keyword evidence="1" id="KW-1133">Transmembrane helix</keyword>
<evidence type="ECO:0000313" key="3">
    <source>
        <dbReference type="Proteomes" id="UP001240171"/>
    </source>
</evidence>
<evidence type="ECO:0000256" key="1">
    <source>
        <dbReference type="SAM" id="Phobius"/>
    </source>
</evidence>
<gene>
    <name evidence="2" type="ORF">Q5741_10015</name>
</gene>
<protein>
    <submittedName>
        <fullName evidence="2">ABC transporter permease</fullName>
    </submittedName>
</protein>
<keyword evidence="1" id="KW-0812">Transmembrane</keyword>
<organism evidence="2 3">
    <name type="scientific">Paenibacillus lacisoli</name>
    <dbReference type="NCBI Taxonomy" id="3064525"/>
    <lineage>
        <taxon>Bacteria</taxon>
        <taxon>Bacillati</taxon>
        <taxon>Bacillota</taxon>
        <taxon>Bacilli</taxon>
        <taxon>Bacillales</taxon>
        <taxon>Paenibacillaceae</taxon>
        <taxon>Paenibacillus</taxon>
    </lineage>
</organism>
<dbReference type="Pfam" id="PF12730">
    <property type="entry name" value="ABC2_membrane_4"/>
    <property type="match status" value="1"/>
</dbReference>
<proteinExistence type="predicted"/>
<feature type="transmembrane region" description="Helical" evidence="1">
    <location>
        <begin position="212"/>
        <end position="231"/>
    </location>
</feature>
<feature type="transmembrane region" description="Helical" evidence="1">
    <location>
        <begin position="103"/>
        <end position="134"/>
    </location>
</feature>
<keyword evidence="3" id="KW-1185">Reference proteome</keyword>
<dbReference type="CDD" id="cd21809">
    <property type="entry name" value="ABC-2_lan_permease-like"/>
    <property type="match status" value="1"/>
</dbReference>
<sequence length="237" mass="25312">MMARSIAADLLKIRRKGLWFLVFLAPLGLTAMQALNFGLRYDYLTKVYADDLWGGLIDNVANFVPLALIMGATLLSSMIANVEHMTGAWKQLLALPVSRAAVFAAKLAVVIGLLAVSCLLLSAATACLGIILSFGEGMPVLALLKLGLYPLAAALPVVALECWVCVVYRNQALPVTMGLTLAIGSLAVAGYTKWIPLAWPVVAWRDPEGWKFAAAGAALALVVYACGQLHFNRRDVA</sequence>